<proteinExistence type="predicted"/>
<dbReference type="Pfam" id="PF02458">
    <property type="entry name" value="Transferase"/>
    <property type="match status" value="1"/>
</dbReference>
<protein>
    <submittedName>
        <fullName evidence="2">Trichothecene 3-o-acetyltransferase</fullName>
    </submittedName>
</protein>
<keyword evidence="1 2" id="KW-0808">Transferase</keyword>
<evidence type="ECO:0000256" key="1">
    <source>
        <dbReference type="ARBA" id="ARBA00022679"/>
    </source>
</evidence>
<dbReference type="AlphaFoldDB" id="A0A1J9R7K1"/>
<reference evidence="2 3" key="1">
    <citation type="submission" date="2016-10" db="EMBL/GenBank/DDBJ databases">
        <title>Proteomics and genomics reveal pathogen-plant mechanisms compatible with a hemibiotrophic lifestyle of Diplodia corticola.</title>
        <authorList>
            <person name="Fernandes I."/>
            <person name="De Jonge R."/>
            <person name="Van De Peer Y."/>
            <person name="Devreese B."/>
            <person name="Alves A."/>
            <person name="Esteves A.C."/>
        </authorList>
    </citation>
    <scope>NUCLEOTIDE SEQUENCE [LARGE SCALE GENOMIC DNA]</scope>
    <source>
        <strain evidence="2 3">CBS 112549</strain>
    </source>
</reference>
<gene>
    <name evidence="2" type="ORF">BKCO1_7000206</name>
</gene>
<accession>A0A1J9R7K1</accession>
<dbReference type="InterPro" id="IPR050317">
    <property type="entry name" value="Plant_Fungal_Acyltransferase"/>
</dbReference>
<dbReference type="EMBL" id="MNUE01000007">
    <property type="protein sequence ID" value="OJD37518.1"/>
    <property type="molecule type" value="Genomic_DNA"/>
</dbReference>
<dbReference type="GO" id="GO:0016747">
    <property type="term" value="F:acyltransferase activity, transferring groups other than amino-acyl groups"/>
    <property type="evidence" value="ECO:0007669"/>
    <property type="project" value="TreeGrafter"/>
</dbReference>
<dbReference type="STRING" id="236234.A0A1J9R7K1"/>
<dbReference type="PANTHER" id="PTHR31642">
    <property type="entry name" value="TRICHOTHECENE 3-O-ACETYLTRANSFERASE"/>
    <property type="match status" value="1"/>
</dbReference>
<dbReference type="OrthoDB" id="1862401at2759"/>
<evidence type="ECO:0000313" key="3">
    <source>
        <dbReference type="Proteomes" id="UP000183809"/>
    </source>
</evidence>
<dbReference type="GeneID" id="31018920"/>
<organism evidence="2 3">
    <name type="scientific">Diplodia corticola</name>
    <dbReference type="NCBI Taxonomy" id="236234"/>
    <lineage>
        <taxon>Eukaryota</taxon>
        <taxon>Fungi</taxon>
        <taxon>Dikarya</taxon>
        <taxon>Ascomycota</taxon>
        <taxon>Pezizomycotina</taxon>
        <taxon>Dothideomycetes</taxon>
        <taxon>Dothideomycetes incertae sedis</taxon>
        <taxon>Botryosphaeriales</taxon>
        <taxon>Botryosphaeriaceae</taxon>
        <taxon>Diplodia</taxon>
    </lineage>
</organism>
<dbReference type="GO" id="GO:0044550">
    <property type="term" value="P:secondary metabolite biosynthetic process"/>
    <property type="evidence" value="ECO:0007669"/>
    <property type="project" value="TreeGrafter"/>
</dbReference>
<dbReference type="RefSeq" id="XP_020133657.1">
    <property type="nucleotide sequence ID" value="XM_020278659.1"/>
</dbReference>
<dbReference type="InterPro" id="IPR023213">
    <property type="entry name" value="CAT-like_dom_sf"/>
</dbReference>
<name>A0A1J9R7K1_9PEZI</name>
<dbReference type="Gene3D" id="3.30.559.10">
    <property type="entry name" value="Chloramphenicol acetyltransferase-like domain"/>
    <property type="match status" value="2"/>
</dbReference>
<sequence length="496" mass="54478">MGKREVFHVRSRGYENDPEVERFELSEIDHALPKIYTLLTLVYELDAAADKSKLAQNLKAGLEITLSQYRSLAGELETDPTNGRVRIIRKKGKTVEYIVNDMSDNDDFPSFESLDREDFPAGKMDGDLLLPVAVTQKQPFTPLGEDKEDETPILVAQVNYIRGGVIVAVAVHHCCSDGPGTDGFLAQWAANTQAAATSSALPAFDSSCLDRTPLMSQAKPSDEWMAATQKKIRSLDHVKEPPAPPPADFKMPPLSQVMLHFSTSGLAALKEATKQPGDGSDWVSTYDSIMAVLWRAFTRSRLEMFKPDMSSESHLLHAVGIRKAVTPALPPHYLGNALLLPKPGVPISTLIATGSDDNSTNNTNTLPLIAATVRQSIKDYTAPQMVADTLDWLAGTPHKSWIAIRVDGFLGMDVCGTSWGSMTAYARADFGFGLPRALRRPRPTVDGYIFMYPRRPKTGPGAEEEGIEVCVCLESSCMERLLRDEELARFARPRGL</sequence>
<keyword evidence="3" id="KW-1185">Reference proteome</keyword>
<dbReference type="Proteomes" id="UP000183809">
    <property type="component" value="Unassembled WGS sequence"/>
</dbReference>
<comment type="caution">
    <text evidence="2">The sequence shown here is derived from an EMBL/GenBank/DDBJ whole genome shotgun (WGS) entry which is preliminary data.</text>
</comment>
<dbReference type="PANTHER" id="PTHR31642:SF310">
    <property type="entry name" value="FATTY ALCOHOL:CAFFEOYL-COA ACYLTRANSFERASE"/>
    <property type="match status" value="1"/>
</dbReference>
<evidence type="ECO:0000313" key="2">
    <source>
        <dbReference type="EMBL" id="OJD37518.1"/>
    </source>
</evidence>